<keyword evidence="1" id="KW-0732">Signal</keyword>
<dbReference type="InterPro" id="IPR029030">
    <property type="entry name" value="Caspase-like_dom_sf"/>
</dbReference>
<dbReference type="RefSeq" id="WP_115934774.1">
    <property type="nucleotide sequence ID" value="NZ_QRDW01000001.1"/>
</dbReference>
<dbReference type="Gene3D" id="3.40.50.1460">
    <property type="match status" value="1"/>
</dbReference>
<gene>
    <name evidence="3" type="ORF">DFP90_101446</name>
</gene>
<dbReference type="GO" id="GO:0006508">
    <property type="term" value="P:proteolysis"/>
    <property type="evidence" value="ECO:0007669"/>
    <property type="project" value="InterPro"/>
</dbReference>
<feature type="chain" id="PRO_5017533504" evidence="1">
    <location>
        <begin position="22"/>
        <end position="562"/>
    </location>
</feature>
<dbReference type="AlphaFoldDB" id="A0A3D9HVW9"/>
<proteinExistence type="predicted"/>
<sequence length="562" mass="60741">MKKFGTAVAILAVLVAGCVPQTGGLTVAQSPEITSQTVQAPLIDADIGIIHVDVSSPERSVPTSWGEPWMYYNLLNDFSYGWNVNVATPVEQSVRQSGIFTPGASRKLRLDAELVEMIDSSNGYDMDLNFGMRYRLTDPEGEVVFDREIVTKGIATVGEYFVGADRVVAGTERALKANLVEFLRYLRSDIPAYLAAKEQERVLMANVRQQLTRENAVYRVVAGEALIRTLPDANAKILDRIGQGGLVDITGSLPDGWMQAAREGKPIGWVYSSALAPEGTRTVAGNRVGGKVEFPSQPLNVAFAKGGEHPDDIAVIIGNADYSNAGKDIPDVVPAYADAEGFKRYAIQALGIRPGNVIDLRDATQAEFISVFGTPSDHKGRLYNWVRPKQSRVVIYFAGHGAPGQDGTAYLVPSDADPAALHLNGYRLDHLYANLSKVRAKSVLVVLEACFSGASADGSVISNASPVFMKTKPVSIPDGLTVISAGSGRQIASWEEDKSHGLFTKYFLLGMAGEADKKPTGNADGKVSFAELSAYLDQTVTYYARRYYGRDQQVQLVGSRAF</sequence>
<dbReference type="PROSITE" id="PS51257">
    <property type="entry name" value="PROKAR_LIPOPROTEIN"/>
    <property type="match status" value="1"/>
</dbReference>
<comment type="caution">
    <text evidence="3">The sequence shown here is derived from an EMBL/GenBank/DDBJ whole genome shotgun (WGS) entry which is preliminary data.</text>
</comment>
<feature type="signal peptide" evidence="1">
    <location>
        <begin position="1"/>
        <end position="21"/>
    </location>
</feature>
<protein>
    <submittedName>
        <fullName evidence="3">Caspase domain-containing protein</fullName>
    </submittedName>
</protein>
<evidence type="ECO:0000313" key="4">
    <source>
        <dbReference type="Proteomes" id="UP000256845"/>
    </source>
</evidence>
<reference evidence="3 4" key="1">
    <citation type="submission" date="2018-07" db="EMBL/GenBank/DDBJ databases">
        <title>Genomic Encyclopedia of Type Strains, Phase III (KMG-III): the genomes of soil and plant-associated and newly described type strains.</title>
        <authorList>
            <person name="Whitman W."/>
        </authorList>
    </citation>
    <scope>NUCLEOTIDE SEQUENCE [LARGE SCALE GENOMIC DNA]</scope>
    <source>
        <strain evidence="3 4">CECT 8488</strain>
    </source>
</reference>
<organism evidence="3 4">
    <name type="scientific">Aestuariispira insulae</name>
    <dbReference type="NCBI Taxonomy" id="1461337"/>
    <lineage>
        <taxon>Bacteria</taxon>
        <taxon>Pseudomonadati</taxon>
        <taxon>Pseudomonadota</taxon>
        <taxon>Alphaproteobacteria</taxon>
        <taxon>Rhodospirillales</taxon>
        <taxon>Kiloniellaceae</taxon>
        <taxon>Aestuariispira</taxon>
    </lineage>
</organism>
<name>A0A3D9HVW9_9PROT</name>
<keyword evidence="4" id="KW-1185">Reference proteome</keyword>
<dbReference type="InterPro" id="IPR011600">
    <property type="entry name" value="Pept_C14_caspase"/>
</dbReference>
<evidence type="ECO:0000256" key="1">
    <source>
        <dbReference type="SAM" id="SignalP"/>
    </source>
</evidence>
<dbReference type="GO" id="GO:0004197">
    <property type="term" value="F:cysteine-type endopeptidase activity"/>
    <property type="evidence" value="ECO:0007669"/>
    <property type="project" value="InterPro"/>
</dbReference>
<dbReference type="Proteomes" id="UP000256845">
    <property type="component" value="Unassembled WGS sequence"/>
</dbReference>
<dbReference type="EMBL" id="QRDW01000001">
    <property type="protein sequence ID" value="RED53654.1"/>
    <property type="molecule type" value="Genomic_DNA"/>
</dbReference>
<evidence type="ECO:0000259" key="2">
    <source>
        <dbReference type="Pfam" id="PF00656"/>
    </source>
</evidence>
<feature type="domain" description="Peptidase C14 caspase" evidence="2">
    <location>
        <begin position="313"/>
        <end position="515"/>
    </location>
</feature>
<dbReference type="OrthoDB" id="7313965at2"/>
<dbReference type="SUPFAM" id="SSF52129">
    <property type="entry name" value="Caspase-like"/>
    <property type="match status" value="1"/>
</dbReference>
<accession>A0A3D9HVW9</accession>
<evidence type="ECO:0000313" key="3">
    <source>
        <dbReference type="EMBL" id="RED53654.1"/>
    </source>
</evidence>
<dbReference type="Pfam" id="PF00656">
    <property type="entry name" value="Peptidase_C14"/>
    <property type="match status" value="1"/>
</dbReference>